<dbReference type="CDD" id="cd08267">
    <property type="entry name" value="MDR1"/>
    <property type="match status" value="1"/>
</dbReference>
<dbReference type="InterPro" id="IPR042855">
    <property type="entry name" value="V_SNARE_CC"/>
</dbReference>
<dbReference type="SUPFAM" id="SSF50129">
    <property type="entry name" value="GroES-like"/>
    <property type="match status" value="1"/>
</dbReference>
<feature type="domain" description="V-SNARE coiled-coil homology" evidence="9">
    <location>
        <begin position="447"/>
        <end position="508"/>
    </location>
</feature>
<dbReference type="PANTHER" id="PTHR11695:SF294">
    <property type="entry name" value="RETICULON-4-INTERACTING PROTEIN 1, MITOCHONDRIAL"/>
    <property type="match status" value="1"/>
</dbReference>
<dbReference type="EMBL" id="JAANBB010000023">
    <property type="protein sequence ID" value="KAF7555196.1"/>
    <property type="molecule type" value="Genomic_DNA"/>
</dbReference>
<dbReference type="Pfam" id="PF13602">
    <property type="entry name" value="ADH_zinc_N_2"/>
    <property type="match status" value="1"/>
</dbReference>
<dbReference type="GO" id="GO:0012505">
    <property type="term" value="C:endomembrane system"/>
    <property type="evidence" value="ECO:0007669"/>
    <property type="project" value="UniProtKB-SubCell"/>
</dbReference>
<evidence type="ECO:0000259" key="9">
    <source>
        <dbReference type="PROSITE" id="PS50892"/>
    </source>
</evidence>
<name>A0A9P5HHW1_9HYPO</name>
<evidence type="ECO:0000259" key="7">
    <source>
        <dbReference type="PROSITE" id="PS50048"/>
    </source>
</evidence>
<evidence type="ECO:0000313" key="10">
    <source>
        <dbReference type="EMBL" id="KAF7555196.1"/>
    </source>
</evidence>
<keyword evidence="4" id="KW-0539">Nucleus</keyword>
<dbReference type="Gene3D" id="3.40.50.720">
    <property type="entry name" value="NAD(P)-binding Rossmann-like Domain"/>
    <property type="match status" value="1"/>
</dbReference>
<dbReference type="CDD" id="cd14824">
    <property type="entry name" value="Longin"/>
    <property type="match status" value="1"/>
</dbReference>
<dbReference type="CDD" id="cd00067">
    <property type="entry name" value="GAL4"/>
    <property type="match status" value="1"/>
</dbReference>
<dbReference type="Gene3D" id="1.20.5.110">
    <property type="match status" value="1"/>
</dbReference>
<dbReference type="PANTHER" id="PTHR11695">
    <property type="entry name" value="ALCOHOL DEHYDROGENASE RELATED"/>
    <property type="match status" value="1"/>
</dbReference>
<accession>A0A9P5HHW1</accession>
<dbReference type="SUPFAM" id="SSF64356">
    <property type="entry name" value="SNARE-like"/>
    <property type="match status" value="1"/>
</dbReference>
<dbReference type="PROSITE" id="PS50892">
    <property type="entry name" value="V_SNARE"/>
    <property type="match status" value="1"/>
</dbReference>
<dbReference type="PROSITE" id="PS50859">
    <property type="entry name" value="LONGIN"/>
    <property type="match status" value="1"/>
</dbReference>
<dbReference type="Gene3D" id="3.90.180.10">
    <property type="entry name" value="Medium-chain alcohol dehydrogenases, catalytic domain"/>
    <property type="match status" value="1"/>
</dbReference>
<evidence type="ECO:0000256" key="5">
    <source>
        <dbReference type="PROSITE-ProRule" id="PRU00290"/>
    </source>
</evidence>
<dbReference type="OrthoDB" id="201656at2759"/>
<feature type="region of interest" description="Disordered" evidence="6">
    <location>
        <begin position="548"/>
        <end position="586"/>
    </location>
</feature>
<comment type="similarity">
    <text evidence="2">Belongs to the synaptobrevin family.</text>
</comment>
<protein>
    <recommendedName>
        <fullName evidence="12">Zn(2)-C6 fungal-type domain-containing protein</fullName>
    </recommendedName>
</protein>
<gene>
    <name evidence="10" type="ORF">G7Z17_g2351</name>
</gene>
<keyword evidence="3" id="KW-0472">Membrane</keyword>
<evidence type="ECO:0008006" key="12">
    <source>
        <dbReference type="Google" id="ProtNLM"/>
    </source>
</evidence>
<dbReference type="SUPFAM" id="SSF51735">
    <property type="entry name" value="NAD(P)-binding Rossmann-fold domains"/>
    <property type="match status" value="1"/>
</dbReference>
<feature type="compositionally biased region" description="Polar residues" evidence="6">
    <location>
        <begin position="672"/>
        <end position="689"/>
    </location>
</feature>
<feature type="compositionally biased region" description="Basic and acidic residues" evidence="6">
    <location>
        <begin position="569"/>
        <end position="579"/>
    </location>
</feature>
<feature type="domain" description="Longin" evidence="8">
    <location>
        <begin position="330"/>
        <end position="401"/>
    </location>
</feature>
<dbReference type="Pfam" id="PF00957">
    <property type="entry name" value="Synaptobrevin"/>
    <property type="match status" value="1"/>
</dbReference>
<comment type="subcellular location">
    <subcellularLocation>
        <location evidence="1">Endomembrane system</location>
    </subcellularLocation>
</comment>
<keyword evidence="11" id="KW-1185">Reference proteome</keyword>
<dbReference type="Proteomes" id="UP000722485">
    <property type="component" value="Unassembled WGS sequence"/>
</dbReference>
<evidence type="ECO:0000256" key="6">
    <source>
        <dbReference type="SAM" id="MobiDB-lite"/>
    </source>
</evidence>
<evidence type="ECO:0000256" key="2">
    <source>
        <dbReference type="ARBA" id="ARBA00008025"/>
    </source>
</evidence>
<evidence type="ECO:0000256" key="4">
    <source>
        <dbReference type="ARBA" id="ARBA00023242"/>
    </source>
</evidence>
<dbReference type="Pfam" id="PF08240">
    <property type="entry name" value="ADH_N"/>
    <property type="match status" value="1"/>
</dbReference>
<evidence type="ECO:0000256" key="1">
    <source>
        <dbReference type="ARBA" id="ARBA00004308"/>
    </source>
</evidence>
<dbReference type="InterPro" id="IPR013154">
    <property type="entry name" value="ADH-like_N"/>
</dbReference>
<dbReference type="PROSITE" id="PS00463">
    <property type="entry name" value="ZN2_CY6_FUNGAL_1"/>
    <property type="match status" value="1"/>
</dbReference>
<dbReference type="SMART" id="SM00066">
    <property type="entry name" value="GAL4"/>
    <property type="match status" value="1"/>
</dbReference>
<dbReference type="InterPro" id="IPR020843">
    <property type="entry name" value="ER"/>
</dbReference>
<dbReference type="Gene3D" id="4.10.240.10">
    <property type="entry name" value="Zn(2)-C6 fungal-type DNA-binding domain"/>
    <property type="match status" value="1"/>
</dbReference>
<keyword evidence="5" id="KW-0175">Coiled coil</keyword>
<reference evidence="10" key="1">
    <citation type="submission" date="2020-03" db="EMBL/GenBank/DDBJ databases">
        <title>Draft Genome Sequence of Cylindrodendrum hubeiense.</title>
        <authorList>
            <person name="Buettner E."/>
            <person name="Kellner H."/>
        </authorList>
    </citation>
    <scope>NUCLEOTIDE SEQUENCE</scope>
    <source>
        <strain evidence="10">IHI 201604</strain>
    </source>
</reference>
<dbReference type="InterPro" id="IPR050700">
    <property type="entry name" value="YIM1/Zinc_Alcohol_DH_Fams"/>
</dbReference>
<proteinExistence type="inferred from homology"/>
<dbReference type="SUPFAM" id="SSF58038">
    <property type="entry name" value="SNARE fusion complex"/>
    <property type="match status" value="1"/>
</dbReference>
<comment type="caution">
    <text evidence="10">The sequence shown here is derived from an EMBL/GenBank/DDBJ whole genome shotgun (WGS) entry which is preliminary data.</text>
</comment>
<feature type="domain" description="Zn(2)-C6 fungal-type" evidence="7">
    <location>
        <begin position="592"/>
        <end position="624"/>
    </location>
</feature>
<evidence type="ECO:0000256" key="3">
    <source>
        <dbReference type="ARBA" id="ARBA00023136"/>
    </source>
</evidence>
<dbReference type="Gene3D" id="3.30.450.50">
    <property type="entry name" value="Longin domain"/>
    <property type="match status" value="1"/>
</dbReference>
<evidence type="ECO:0000259" key="8">
    <source>
        <dbReference type="PROSITE" id="PS50859"/>
    </source>
</evidence>
<dbReference type="CDD" id="cd12148">
    <property type="entry name" value="fungal_TF_MHR"/>
    <property type="match status" value="1"/>
</dbReference>
<sequence length="1161" mass="127954">MQAWQYTAIKGTLESSLTLNENATPPDASSLDKDHVLIEVITAGINPVEYKLPEMFMLGRFMVQPPASPGLDFCGRVKAKHPTNGSFTEGQLVFGALSIATKFPKFGSLGQIIIAPCSQITPLPQGVDPEGAAAVGTAGMTALQALPRDIVKPGSKVFINGGSGGVGSFMVQFAKALGAEVTTTCSTGNVKLCHSIGADEVIDYRQSDILETLKQKGQVFDLAVDNVGIPADLYERSDLFLKQGGTFSQVAMQKSMGAMLRRSILPGYLGGGRRTLRTVRVKIEEEDLKQVGQWMVEGRVRAVIDEKFEWKDAPKAYEKLRRGRTAGKIVIIRNRDKPAVELACEKELSAYGRFTRNTYGELMTLFSTTVAERTEPGQRQDVQQQDYTAHALGRSEGICGIGTPTTDVDEFLSNNPLSTWATGNPTLKVPELKDYLTKYQNPDVVSSILKIQKELDETKIALHKTIESVLQRGEKLDDLVAKSDSLSAQGKMFYKLQLSTIASTFSPQFSPECALLIQRRTQKGALSCWNGQANNQLVHVQGLKGLAPRAAPSPTRHCQSTMATIDPVGSDKDADDSKSKPRARMRKRARKACLSCRSRKVRCDVSQRGRPCMNCYLDNETCVVTGRASKFAIPDPRDGLQASYPPYAPIDQQSDDANEGQNIPGPALNAHLNGQLNGQSSGQHLSTAQEPGVIDQDDPEHPNDDAHHHHHNAGETMPPNPTGGRFENPIPGAGGRAAGATASQQYARTEPLTWLSNLASRVDSQPKNAGSGSEVVHCFYPFLAVTNLHNVPHQDVNFLELQGCLRVPIRTLLDDFIQQYFLHVHPILPLINEGDFWDMYCHEVDEIPTGRISLLGWNQAAKSDNEARLIQCKRSLKAWYDQAILRLAIVPGDNGPRSLLDDENSHESTTLYRSLLLMYYYTSRVALCHHEVLYLDTLQGGQSGDNTMTRDLSVILENQRELQSAARSVIECHKQLVRLNLARWLPLSAIGVTLLPLILNILDIKLSAPVPNTELSSDPTPALKQRELNTLIEVMKTYQPQYDGVDWVSEIVRHIVNLAQLDNLSPHLQKSTIDWTHIFALQPTSYLRLALALDLGLSKGRIPQDKDFPINLRGIFALGVSPIKELVQPRFPIYYINNNQMNPNFYRGAEMVPPGTNSAVL</sequence>
<dbReference type="InterPro" id="IPR036291">
    <property type="entry name" value="NAD(P)-bd_dom_sf"/>
</dbReference>
<dbReference type="SMART" id="SM00829">
    <property type="entry name" value="PKS_ER"/>
    <property type="match status" value="1"/>
</dbReference>
<dbReference type="GO" id="GO:0005739">
    <property type="term" value="C:mitochondrion"/>
    <property type="evidence" value="ECO:0007669"/>
    <property type="project" value="TreeGrafter"/>
</dbReference>
<evidence type="ECO:0000313" key="11">
    <source>
        <dbReference type="Proteomes" id="UP000722485"/>
    </source>
</evidence>
<dbReference type="AlphaFoldDB" id="A0A9P5HHW1"/>
<dbReference type="PROSITE" id="PS50048">
    <property type="entry name" value="ZN2_CY6_FUNGAL_2"/>
    <property type="match status" value="1"/>
</dbReference>
<dbReference type="InterPro" id="IPR010908">
    <property type="entry name" value="Longin_dom"/>
</dbReference>
<dbReference type="SUPFAM" id="SSF57701">
    <property type="entry name" value="Zn2/Cys6 DNA-binding domain"/>
    <property type="match status" value="1"/>
</dbReference>
<dbReference type="Pfam" id="PF00172">
    <property type="entry name" value="Zn_clus"/>
    <property type="match status" value="1"/>
</dbReference>
<dbReference type="InterPro" id="IPR011012">
    <property type="entry name" value="Longin-like_dom_sf"/>
</dbReference>
<dbReference type="GO" id="GO:0008270">
    <property type="term" value="F:zinc ion binding"/>
    <property type="evidence" value="ECO:0007669"/>
    <property type="project" value="InterPro"/>
</dbReference>
<feature type="region of interest" description="Disordered" evidence="6">
    <location>
        <begin position="632"/>
        <end position="745"/>
    </location>
</feature>
<dbReference type="GO" id="GO:0016491">
    <property type="term" value="F:oxidoreductase activity"/>
    <property type="evidence" value="ECO:0007669"/>
    <property type="project" value="InterPro"/>
</dbReference>
<organism evidence="10 11">
    <name type="scientific">Cylindrodendrum hubeiense</name>
    <dbReference type="NCBI Taxonomy" id="595255"/>
    <lineage>
        <taxon>Eukaryota</taxon>
        <taxon>Fungi</taxon>
        <taxon>Dikarya</taxon>
        <taxon>Ascomycota</taxon>
        <taxon>Pezizomycotina</taxon>
        <taxon>Sordariomycetes</taxon>
        <taxon>Hypocreomycetidae</taxon>
        <taxon>Hypocreales</taxon>
        <taxon>Nectriaceae</taxon>
        <taxon>Cylindrodendrum</taxon>
    </lineage>
</organism>
<dbReference type="InterPro" id="IPR036864">
    <property type="entry name" value="Zn2-C6_fun-type_DNA-bd_sf"/>
</dbReference>
<dbReference type="InterPro" id="IPR001138">
    <property type="entry name" value="Zn2Cys6_DnaBD"/>
</dbReference>
<dbReference type="GO" id="GO:0000981">
    <property type="term" value="F:DNA-binding transcription factor activity, RNA polymerase II-specific"/>
    <property type="evidence" value="ECO:0007669"/>
    <property type="project" value="InterPro"/>
</dbReference>
<dbReference type="InterPro" id="IPR011032">
    <property type="entry name" value="GroES-like_sf"/>
</dbReference>